<dbReference type="EMBL" id="JACHMN010000002">
    <property type="protein sequence ID" value="MBB5868053.1"/>
    <property type="molecule type" value="Genomic_DNA"/>
</dbReference>
<proteinExistence type="predicted"/>
<sequence>MTSKPPSEPDFTRQGASPELAPFVELSTAENHPELRARIAAIVDPHELAYMADTFITDSYGNYLLGLGDAATGLDLAFAASFRTHLAWRARTGQRAQYVTAAQWKAFREHLVLSEQALFALVAREPDNHLAWVFRLLNARGLELGQSEAQRRYAAAAKLVPHNTLAEQTYLLQLLPKWSGSWPQAHEFAQECSRSSPPGSLNSEAVATYHVERMIDADGGRQAAVLREPGVADELMAAARHSVLHPEFGRPLGWVPALSKFAMLFSVAGDYASAALFFRAMGPFGSLRVWTWISDDPAKTFVIHRDRALAKG</sequence>
<dbReference type="RefSeq" id="WP_184833698.1">
    <property type="nucleotide sequence ID" value="NZ_JACHMN010000002.1"/>
</dbReference>
<organism evidence="1 2">
    <name type="scientific">Allocatelliglobosispora scoriae</name>
    <dbReference type="NCBI Taxonomy" id="643052"/>
    <lineage>
        <taxon>Bacteria</taxon>
        <taxon>Bacillati</taxon>
        <taxon>Actinomycetota</taxon>
        <taxon>Actinomycetes</taxon>
        <taxon>Micromonosporales</taxon>
        <taxon>Micromonosporaceae</taxon>
        <taxon>Allocatelliglobosispora</taxon>
    </lineage>
</organism>
<evidence type="ECO:0000313" key="1">
    <source>
        <dbReference type="EMBL" id="MBB5868053.1"/>
    </source>
</evidence>
<dbReference type="Proteomes" id="UP000587527">
    <property type="component" value="Unassembled WGS sequence"/>
</dbReference>
<accession>A0A841BM54</accession>
<name>A0A841BM54_9ACTN</name>
<reference evidence="1 2" key="1">
    <citation type="submission" date="2020-08" db="EMBL/GenBank/DDBJ databases">
        <title>Sequencing the genomes of 1000 actinobacteria strains.</title>
        <authorList>
            <person name="Klenk H.-P."/>
        </authorList>
    </citation>
    <scope>NUCLEOTIDE SEQUENCE [LARGE SCALE GENOMIC DNA]</scope>
    <source>
        <strain evidence="1 2">DSM 45362</strain>
    </source>
</reference>
<keyword evidence="2" id="KW-1185">Reference proteome</keyword>
<gene>
    <name evidence="1" type="ORF">F4553_001432</name>
</gene>
<dbReference type="AlphaFoldDB" id="A0A841BM54"/>
<comment type="caution">
    <text evidence="1">The sequence shown here is derived from an EMBL/GenBank/DDBJ whole genome shotgun (WGS) entry which is preliminary data.</text>
</comment>
<evidence type="ECO:0000313" key="2">
    <source>
        <dbReference type="Proteomes" id="UP000587527"/>
    </source>
</evidence>
<protein>
    <recommendedName>
        <fullName evidence="3">DUF4034 domain-containing protein</fullName>
    </recommendedName>
</protein>
<evidence type="ECO:0008006" key="3">
    <source>
        <dbReference type="Google" id="ProtNLM"/>
    </source>
</evidence>